<dbReference type="Pfam" id="PF08234">
    <property type="entry name" value="Spindle_Spc25"/>
    <property type="match status" value="1"/>
</dbReference>
<comment type="function">
    <text evidence="9">Acts as a component of the essential kinetochore-associated NDC80 complex, which is required for chromosome segregation and spindle checkpoint activity.</text>
</comment>
<evidence type="ECO:0000256" key="9">
    <source>
        <dbReference type="RuleBase" id="RU367150"/>
    </source>
</evidence>
<feature type="compositionally biased region" description="Polar residues" evidence="11">
    <location>
        <begin position="245"/>
        <end position="258"/>
    </location>
</feature>
<comment type="similarity">
    <text evidence="2 9">Belongs to the SPC25 family.</text>
</comment>
<evidence type="ECO:0000256" key="10">
    <source>
        <dbReference type="SAM" id="Coils"/>
    </source>
</evidence>
<evidence type="ECO:0000256" key="7">
    <source>
        <dbReference type="ARBA" id="ARBA00023306"/>
    </source>
</evidence>
<dbReference type="GO" id="GO:0007059">
    <property type="term" value="P:chromosome segregation"/>
    <property type="evidence" value="ECO:0007669"/>
    <property type="project" value="InterPro"/>
</dbReference>
<comment type="subunit">
    <text evidence="9">Component of the NDC80 complex.</text>
</comment>
<evidence type="ECO:0000256" key="6">
    <source>
        <dbReference type="ARBA" id="ARBA00023054"/>
    </source>
</evidence>
<feature type="compositionally biased region" description="Pro residues" evidence="11">
    <location>
        <begin position="262"/>
        <end position="275"/>
    </location>
</feature>
<dbReference type="Gene3D" id="3.30.457.50">
    <property type="entry name" value="Chromosome segregation protein Spc25"/>
    <property type="match status" value="1"/>
</dbReference>
<evidence type="ECO:0000256" key="2">
    <source>
        <dbReference type="ARBA" id="ARBA00006379"/>
    </source>
</evidence>
<dbReference type="EMBL" id="HBIJ01023496">
    <property type="protein sequence ID" value="CAE0374726.1"/>
    <property type="molecule type" value="Transcribed_RNA"/>
</dbReference>
<organism evidence="13">
    <name type="scientific">Aureoumbra lagunensis</name>
    <dbReference type="NCBI Taxonomy" id="44058"/>
    <lineage>
        <taxon>Eukaryota</taxon>
        <taxon>Sar</taxon>
        <taxon>Stramenopiles</taxon>
        <taxon>Ochrophyta</taxon>
        <taxon>Pelagophyceae</taxon>
        <taxon>Pelagomonadales</taxon>
        <taxon>Aureoumbra</taxon>
    </lineage>
</organism>
<dbReference type="PANTHER" id="PTHR14281">
    <property type="entry name" value="KINETOCHORE PROTEIN SPC25-RELATED"/>
    <property type="match status" value="1"/>
</dbReference>
<dbReference type="InterPro" id="IPR045143">
    <property type="entry name" value="Spc25"/>
</dbReference>
<evidence type="ECO:0000256" key="4">
    <source>
        <dbReference type="ARBA" id="ARBA00022618"/>
    </source>
</evidence>
<keyword evidence="4 9" id="KW-0132">Cell division</keyword>
<keyword evidence="7 9" id="KW-0131">Cell cycle</keyword>
<keyword evidence="5 9" id="KW-0498">Mitosis</keyword>
<keyword evidence="9" id="KW-0539">Nucleus</keyword>
<proteinExistence type="inferred from homology"/>
<gene>
    <name evidence="13" type="ORF">ALAG00032_LOCUS15530</name>
</gene>
<evidence type="ECO:0000259" key="12">
    <source>
        <dbReference type="Pfam" id="PF08234"/>
    </source>
</evidence>
<comment type="subcellular location">
    <subcellularLocation>
        <location evidence="1">Chromosome</location>
        <location evidence="1">Centromere</location>
    </subcellularLocation>
    <subcellularLocation>
        <location evidence="9">Nucleus</location>
    </subcellularLocation>
    <subcellularLocation>
        <location evidence="9">Chromosome</location>
        <location evidence="9">Centromere</location>
        <location evidence="9">Kinetochore</location>
    </subcellularLocation>
</comment>
<protein>
    <recommendedName>
        <fullName evidence="9">Kinetochore protein SPC25</fullName>
    </recommendedName>
</protein>
<dbReference type="InterPro" id="IPR013255">
    <property type="entry name" value="Spc25_C"/>
</dbReference>
<keyword evidence="9" id="KW-0995">Kinetochore</keyword>
<reference evidence="13" key="1">
    <citation type="submission" date="2021-01" db="EMBL/GenBank/DDBJ databases">
        <authorList>
            <person name="Corre E."/>
            <person name="Pelletier E."/>
            <person name="Niang G."/>
            <person name="Scheremetjew M."/>
            <person name="Finn R."/>
            <person name="Kale V."/>
            <person name="Holt S."/>
            <person name="Cochrane G."/>
            <person name="Meng A."/>
            <person name="Brown T."/>
            <person name="Cohen L."/>
        </authorList>
    </citation>
    <scope>NUCLEOTIDE SEQUENCE</scope>
    <source>
        <strain evidence="13">CCMP1510</strain>
    </source>
</reference>
<dbReference type="GO" id="GO:0051301">
    <property type="term" value="P:cell division"/>
    <property type="evidence" value="ECO:0007669"/>
    <property type="project" value="UniProtKB-UniRule"/>
</dbReference>
<evidence type="ECO:0000256" key="1">
    <source>
        <dbReference type="ARBA" id="ARBA00004584"/>
    </source>
</evidence>
<dbReference type="AlphaFoldDB" id="A0A7S3K4I9"/>
<sequence>MLVHSPHVAIREDFDEDDSKKALDRLQEAVEVARRDAEQFEKEMLEKIDAVSFQGFRELEEVDNSFKDIMQRVKNLHSERSKQREIYKMETSIQQIENEKLNLESSIRYLAHERKLLEENSVKKKNHSLEFYSKLGLDLYPDGTNSLCLSFYLLDPVEPERRFYAYLSVDQYDQYYLNGPTKPALPAILLNDLLISLNQKNHFGTFVAALRRAFKDLVTSSSSTANTSSSALIYENNDLGPPTPSKSQIVLRQPQNVEESPPRLPSPPPPPLDAV</sequence>
<dbReference type="GO" id="GO:0031262">
    <property type="term" value="C:Ndc80 complex"/>
    <property type="evidence" value="ECO:0007669"/>
    <property type="project" value="InterPro"/>
</dbReference>
<keyword evidence="6 10" id="KW-0175">Coiled coil</keyword>
<dbReference type="GO" id="GO:0005634">
    <property type="term" value="C:nucleus"/>
    <property type="evidence" value="ECO:0007669"/>
    <property type="project" value="UniProtKB-SubCell"/>
</dbReference>
<dbReference type="PANTHER" id="PTHR14281:SF0">
    <property type="entry name" value="KINETOCHORE PROTEIN SPC25"/>
    <property type="match status" value="1"/>
</dbReference>
<dbReference type="CDD" id="cd23784">
    <property type="entry name" value="RWD_Spc25"/>
    <property type="match status" value="1"/>
</dbReference>
<evidence type="ECO:0000313" key="13">
    <source>
        <dbReference type="EMBL" id="CAE0374726.1"/>
    </source>
</evidence>
<feature type="coiled-coil region" evidence="10">
    <location>
        <begin position="16"/>
        <end position="43"/>
    </location>
</feature>
<accession>A0A7S3K4I9</accession>
<evidence type="ECO:0000256" key="8">
    <source>
        <dbReference type="ARBA" id="ARBA00023328"/>
    </source>
</evidence>
<evidence type="ECO:0000256" key="11">
    <source>
        <dbReference type="SAM" id="MobiDB-lite"/>
    </source>
</evidence>
<evidence type="ECO:0000256" key="5">
    <source>
        <dbReference type="ARBA" id="ARBA00022776"/>
    </source>
</evidence>
<keyword evidence="3 9" id="KW-0158">Chromosome</keyword>
<feature type="domain" description="Chromosome segregation protein Spc25 C-terminal" evidence="12">
    <location>
        <begin position="144"/>
        <end position="215"/>
    </location>
</feature>
<keyword evidence="8 9" id="KW-0137">Centromere</keyword>
<name>A0A7S3K4I9_9STRA</name>
<evidence type="ECO:0000256" key="3">
    <source>
        <dbReference type="ARBA" id="ARBA00022454"/>
    </source>
</evidence>
<feature type="region of interest" description="Disordered" evidence="11">
    <location>
        <begin position="233"/>
        <end position="275"/>
    </location>
</feature>